<evidence type="ECO:0000256" key="4">
    <source>
        <dbReference type="ARBA" id="ARBA00022525"/>
    </source>
</evidence>
<comment type="similarity">
    <text evidence="2 6">Belongs to the plant self-incompatibility (S1) protein family.</text>
</comment>
<evidence type="ECO:0000256" key="5">
    <source>
        <dbReference type="ARBA" id="ARBA00022729"/>
    </source>
</evidence>
<keyword evidence="3 6" id="KW-0713">Self-incompatibility</keyword>
<dbReference type="GO" id="GO:0060320">
    <property type="term" value="P:rejection of self pollen"/>
    <property type="evidence" value="ECO:0007669"/>
    <property type="project" value="UniProtKB-KW"/>
</dbReference>
<name>A0AAP0CA09_9ASTR</name>
<comment type="caution">
    <text evidence="7">The sequence shown here is derived from an EMBL/GenBank/DDBJ whole genome shotgun (WGS) entry which is preliminary data.</text>
</comment>
<evidence type="ECO:0000313" key="8">
    <source>
        <dbReference type="Proteomes" id="UP001408789"/>
    </source>
</evidence>
<dbReference type="EMBL" id="JBCNJP010000027">
    <property type="protein sequence ID" value="KAK9052570.1"/>
    <property type="molecule type" value="Genomic_DNA"/>
</dbReference>
<dbReference type="AlphaFoldDB" id="A0AAP0CA09"/>
<keyword evidence="8" id="KW-1185">Reference proteome</keyword>
<evidence type="ECO:0000256" key="3">
    <source>
        <dbReference type="ARBA" id="ARBA00022471"/>
    </source>
</evidence>
<dbReference type="GO" id="GO:0005576">
    <property type="term" value="C:extracellular region"/>
    <property type="evidence" value="ECO:0007669"/>
    <property type="project" value="UniProtKB-SubCell"/>
</dbReference>
<keyword evidence="4 6" id="KW-0964">Secreted</keyword>
<protein>
    <recommendedName>
        <fullName evidence="6">S-protein homolog</fullName>
    </recommendedName>
</protein>
<comment type="subcellular location">
    <subcellularLocation>
        <location evidence="1 6">Secreted</location>
    </subcellularLocation>
</comment>
<sequence length="139" mass="16182">MDTVFILLILSSLIASKTHACFITGKWDLFVMSNITDNIVAHIKSGDDDLGNHTIPFNGNYNWSFCDRLDGRTLFYGYFWWGSKSQSLALFDNKIREPCSLPKEGTQHCYWLVRPDGFYVSPYNSTFSEFTWKLKKKWD</sequence>
<evidence type="ECO:0000256" key="6">
    <source>
        <dbReference type="RuleBase" id="RU367044"/>
    </source>
</evidence>
<reference evidence="7 8" key="1">
    <citation type="submission" date="2024-04" db="EMBL/GenBank/DDBJ databases">
        <title>The reference genome of an endangered Asteraceae, Deinandra increscens subsp. villosa, native to the Central Coast of California.</title>
        <authorList>
            <person name="Guilliams M."/>
            <person name="Hasenstab-Lehman K."/>
            <person name="Meyer R."/>
            <person name="Mcevoy S."/>
        </authorList>
    </citation>
    <scope>NUCLEOTIDE SEQUENCE [LARGE SCALE GENOMIC DNA]</scope>
    <source>
        <tissue evidence="7">Leaf</tissue>
    </source>
</reference>
<organism evidence="7 8">
    <name type="scientific">Deinandra increscens subsp. villosa</name>
    <dbReference type="NCBI Taxonomy" id="3103831"/>
    <lineage>
        <taxon>Eukaryota</taxon>
        <taxon>Viridiplantae</taxon>
        <taxon>Streptophyta</taxon>
        <taxon>Embryophyta</taxon>
        <taxon>Tracheophyta</taxon>
        <taxon>Spermatophyta</taxon>
        <taxon>Magnoliopsida</taxon>
        <taxon>eudicotyledons</taxon>
        <taxon>Gunneridae</taxon>
        <taxon>Pentapetalae</taxon>
        <taxon>asterids</taxon>
        <taxon>campanulids</taxon>
        <taxon>Asterales</taxon>
        <taxon>Asteraceae</taxon>
        <taxon>Asteroideae</taxon>
        <taxon>Heliantheae alliance</taxon>
        <taxon>Madieae</taxon>
        <taxon>Madiinae</taxon>
        <taxon>Deinandra</taxon>
    </lineage>
</organism>
<dbReference type="PANTHER" id="PTHR31232:SF172">
    <property type="entry name" value="S-PROTEIN HOMOLOG"/>
    <property type="match status" value="1"/>
</dbReference>
<evidence type="ECO:0000256" key="1">
    <source>
        <dbReference type="ARBA" id="ARBA00004613"/>
    </source>
</evidence>
<dbReference type="Pfam" id="PF05938">
    <property type="entry name" value="Self-incomp_S1"/>
    <property type="match status" value="1"/>
</dbReference>
<keyword evidence="5 6" id="KW-0732">Signal</keyword>
<proteinExistence type="inferred from homology"/>
<evidence type="ECO:0000256" key="2">
    <source>
        <dbReference type="ARBA" id="ARBA00005581"/>
    </source>
</evidence>
<dbReference type="PANTHER" id="PTHR31232">
    <property type="match status" value="1"/>
</dbReference>
<dbReference type="InterPro" id="IPR010264">
    <property type="entry name" value="Self-incomp_S1"/>
</dbReference>
<feature type="signal peptide" evidence="6">
    <location>
        <begin position="1"/>
        <end position="20"/>
    </location>
</feature>
<dbReference type="Proteomes" id="UP001408789">
    <property type="component" value="Unassembled WGS sequence"/>
</dbReference>
<gene>
    <name evidence="7" type="ORF">SSX86_029199</name>
</gene>
<feature type="chain" id="PRO_5042670283" description="S-protein homolog" evidence="6">
    <location>
        <begin position="21"/>
        <end position="139"/>
    </location>
</feature>
<accession>A0AAP0CA09</accession>
<evidence type="ECO:0000313" key="7">
    <source>
        <dbReference type="EMBL" id="KAK9052570.1"/>
    </source>
</evidence>